<dbReference type="GO" id="GO:0005737">
    <property type="term" value="C:cytoplasm"/>
    <property type="evidence" value="ECO:0007669"/>
    <property type="project" value="TreeGrafter"/>
</dbReference>
<evidence type="ECO:0000256" key="5">
    <source>
        <dbReference type="PROSITE-ProRule" id="PRU00023"/>
    </source>
</evidence>
<feature type="compositionally biased region" description="Polar residues" evidence="6">
    <location>
        <begin position="368"/>
        <end position="380"/>
    </location>
</feature>
<dbReference type="InterPro" id="IPR036770">
    <property type="entry name" value="Ankyrin_rpt-contain_sf"/>
</dbReference>
<feature type="compositionally biased region" description="Polar residues" evidence="6">
    <location>
        <begin position="420"/>
        <end position="441"/>
    </location>
</feature>
<evidence type="ECO:0000313" key="7">
    <source>
        <dbReference type="EMBL" id="CAL1531045.1"/>
    </source>
</evidence>
<dbReference type="PROSITE" id="PS50297">
    <property type="entry name" value="ANK_REP_REGION"/>
    <property type="match status" value="4"/>
</dbReference>
<keyword evidence="2" id="KW-0677">Repeat</keyword>
<feature type="compositionally biased region" description="Low complexity" evidence="6">
    <location>
        <begin position="507"/>
        <end position="521"/>
    </location>
</feature>
<feature type="repeat" description="ANK" evidence="5">
    <location>
        <begin position="235"/>
        <end position="267"/>
    </location>
</feature>
<dbReference type="GO" id="GO:0051015">
    <property type="term" value="F:actin filament binding"/>
    <property type="evidence" value="ECO:0007669"/>
    <property type="project" value="TreeGrafter"/>
</dbReference>
<keyword evidence="4 5" id="KW-0040">ANK repeat</keyword>
<comment type="subcellular location">
    <subcellularLocation>
        <location evidence="1">Cell projection</location>
        <location evidence="1">Stereocilium</location>
    </subcellularLocation>
</comment>
<dbReference type="GO" id="GO:0051017">
    <property type="term" value="P:actin filament bundle assembly"/>
    <property type="evidence" value="ECO:0007669"/>
    <property type="project" value="TreeGrafter"/>
</dbReference>
<sequence>MVALNALEACKIGDIETLKKIQSVSPAIVDSNGASCLHYAARGGSVAVVEYLVKNLGFSPLQRSYTGATPLHDAAAKGNTAIIKWLLENTELQVDEKDSSAVTALHLAARYRHLLSVEWLLDEAHANAGARAQNDALPLHFAVVGGNMNCVKILVDENPRLINMQMNNGTTSVYLACQAGYLDILKYLVSRNGATKIKAYDAMSCLHAAAQMGHLDIVKWLIKDEKCNPNDRDFEGATPLHYAASRGHAKIVEWMLKDGGAKITLDNLGGSPLHNAVELGEVKTVVTLLKAGCDVILVDNEGLTAADLADKCNEKELAALIRGEITADQLSHVPHSSSAEKIHRIHHLRSPHLNFPPPPPFPPEDSGAVTTTASTNTRFGATSPPLPPPPLPLSPPTSTPSTIGSPISPPTPINEEDQETITSLVSSPPSNNRDTGTNTARETFHRSPSRVSVDSTASNFGVFEQQQGAIIHIVKADVHNTPSSRPGSYISLISTGSHNTTQDTILSTASSNSSLSQQPESHQSNHRSNIRSLNRVSLIGEKSPRVVNIYSKQGKSASAQPTQQQASSAESLASKSAPIQNHISNTAVSAKVSSEIVNTVKARNTEDESVAKIRRPHYSTQYRQDFNTGTKTSFAKVKALFQEGGAVKQTHICPDSGEICTTDEQQLYTSKQSKAPLSKMDSEASTMPPPPPPLPSDVEKTNLPQNGTNGSLADSSKSVVNIHGGHVTIISTGSKSGDVDDVDNISRNGPRPLSGGPELTTQGKSRPLQSPSPSDNVSAMMKELRMRRNSGQLQESPAPAPVANGRGEGSSVSHQKMPSMVRPASVATSLDINGTKDLDGIKSPRGYSRSSSSSSISSQPRSPGENKHDLIADIQSAVSGSSNLSLRRAKSRGEGVSMVYQSKKGGTTSVEAKNDHRPLTGQFDPKNFLDQIEKVDSTGLVIPEWRRQVLAKHAAEKAQKEFEEKKIAEDYEERFKNMPAWKRAVIERKEAQVREEAEAAKK</sequence>
<evidence type="ECO:0000313" key="8">
    <source>
        <dbReference type="Proteomes" id="UP001497497"/>
    </source>
</evidence>
<dbReference type="EMBL" id="CAXITT010000080">
    <property type="protein sequence ID" value="CAL1531045.1"/>
    <property type="molecule type" value="Genomic_DNA"/>
</dbReference>
<feature type="compositionally biased region" description="Low complexity" evidence="6">
    <location>
        <begin position="843"/>
        <end position="863"/>
    </location>
</feature>
<evidence type="ECO:0008006" key="9">
    <source>
        <dbReference type="Google" id="ProtNLM"/>
    </source>
</evidence>
<keyword evidence="3" id="KW-1009">Hearing</keyword>
<gene>
    <name evidence="7" type="ORF">GSLYS_00005170001</name>
</gene>
<feature type="region of interest" description="Disordered" evidence="6">
    <location>
        <begin position="502"/>
        <end position="537"/>
    </location>
</feature>
<dbReference type="SMART" id="SM00248">
    <property type="entry name" value="ANK"/>
    <property type="match status" value="8"/>
</dbReference>
<accession>A0AAV2HBH2</accession>
<feature type="compositionally biased region" description="Polar residues" evidence="6">
    <location>
        <begin position="702"/>
        <end position="716"/>
    </location>
</feature>
<feature type="repeat" description="ANK" evidence="5">
    <location>
        <begin position="32"/>
        <end position="55"/>
    </location>
</feature>
<dbReference type="InterPro" id="IPR002110">
    <property type="entry name" value="Ankyrin_rpt"/>
</dbReference>
<dbReference type="AlphaFoldDB" id="A0AAV2HBH2"/>
<dbReference type="SUPFAM" id="SSF48403">
    <property type="entry name" value="Ankyrin repeat"/>
    <property type="match status" value="1"/>
</dbReference>
<feature type="repeat" description="ANK" evidence="5">
    <location>
        <begin position="268"/>
        <end position="300"/>
    </location>
</feature>
<dbReference type="PANTHER" id="PTHR24153">
    <property type="entry name" value="ESPIN"/>
    <property type="match status" value="1"/>
</dbReference>
<reference evidence="7 8" key="1">
    <citation type="submission" date="2024-04" db="EMBL/GenBank/DDBJ databases">
        <authorList>
            <consortium name="Genoscope - CEA"/>
            <person name="William W."/>
        </authorList>
    </citation>
    <scope>NUCLEOTIDE SEQUENCE [LARGE SCALE GENOMIC DNA]</scope>
</reference>
<dbReference type="GO" id="GO:0032420">
    <property type="term" value="C:stereocilium"/>
    <property type="evidence" value="ECO:0007669"/>
    <property type="project" value="UniProtKB-SubCell"/>
</dbReference>
<feature type="compositionally biased region" description="Pro residues" evidence="6">
    <location>
        <begin position="384"/>
        <end position="398"/>
    </location>
</feature>
<evidence type="ECO:0000256" key="6">
    <source>
        <dbReference type="SAM" id="MobiDB-lite"/>
    </source>
</evidence>
<organism evidence="7 8">
    <name type="scientific">Lymnaea stagnalis</name>
    <name type="common">Great pond snail</name>
    <name type="synonym">Helix stagnalis</name>
    <dbReference type="NCBI Taxonomy" id="6523"/>
    <lineage>
        <taxon>Eukaryota</taxon>
        <taxon>Metazoa</taxon>
        <taxon>Spiralia</taxon>
        <taxon>Lophotrochozoa</taxon>
        <taxon>Mollusca</taxon>
        <taxon>Gastropoda</taxon>
        <taxon>Heterobranchia</taxon>
        <taxon>Euthyneura</taxon>
        <taxon>Panpulmonata</taxon>
        <taxon>Hygrophila</taxon>
        <taxon>Lymnaeoidea</taxon>
        <taxon>Lymnaeidae</taxon>
        <taxon>Lymnaea</taxon>
    </lineage>
</organism>
<evidence type="ECO:0000256" key="2">
    <source>
        <dbReference type="ARBA" id="ARBA00022737"/>
    </source>
</evidence>
<dbReference type="GO" id="GO:0007605">
    <property type="term" value="P:sensory perception of sound"/>
    <property type="evidence" value="ECO:0007669"/>
    <property type="project" value="UniProtKB-KW"/>
</dbReference>
<feature type="region of interest" description="Disordered" evidence="6">
    <location>
        <begin position="669"/>
        <end position="716"/>
    </location>
</feature>
<feature type="region of interest" description="Disordered" evidence="6">
    <location>
        <begin position="349"/>
        <end position="454"/>
    </location>
</feature>
<evidence type="ECO:0000256" key="4">
    <source>
        <dbReference type="ARBA" id="ARBA00023043"/>
    </source>
</evidence>
<feature type="repeat" description="ANK" evidence="5">
    <location>
        <begin position="66"/>
        <end position="89"/>
    </location>
</feature>
<feature type="region of interest" description="Disordered" evidence="6">
    <location>
        <begin position="729"/>
        <end position="924"/>
    </location>
</feature>
<dbReference type="Proteomes" id="UP001497497">
    <property type="component" value="Unassembled WGS sequence"/>
</dbReference>
<evidence type="ECO:0000256" key="1">
    <source>
        <dbReference type="ARBA" id="ARBA00004645"/>
    </source>
</evidence>
<dbReference type="Pfam" id="PF12796">
    <property type="entry name" value="Ank_2"/>
    <property type="match status" value="3"/>
</dbReference>
<feature type="region of interest" description="Disordered" evidence="6">
    <location>
        <begin position="553"/>
        <end position="577"/>
    </location>
</feature>
<feature type="compositionally biased region" description="Polar residues" evidence="6">
    <location>
        <begin position="759"/>
        <end position="777"/>
    </location>
</feature>
<proteinExistence type="predicted"/>
<dbReference type="Gene3D" id="1.25.40.20">
    <property type="entry name" value="Ankyrin repeat-containing domain"/>
    <property type="match status" value="3"/>
</dbReference>
<feature type="compositionally biased region" description="Low complexity" evidence="6">
    <location>
        <begin position="556"/>
        <end position="577"/>
    </location>
</feature>
<keyword evidence="8" id="KW-1185">Reference proteome</keyword>
<comment type="caution">
    <text evidence="7">The sequence shown here is derived from an EMBL/GenBank/DDBJ whole genome shotgun (WGS) entry which is preliminary data.</text>
</comment>
<dbReference type="InterPro" id="IPR052420">
    <property type="entry name" value="Espin/Espin-like"/>
</dbReference>
<evidence type="ECO:0000256" key="3">
    <source>
        <dbReference type="ARBA" id="ARBA00022740"/>
    </source>
</evidence>
<feature type="compositionally biased region" description="Pro residues" evidence="6">
    <location>
        <begin position="354"/>
        <end position="363"/>
    </location>
</feature>
<protein>
    <recommendedName>
        <fullName evidence="9">Espin</fullName>
    </recommendedName>
</protein>
<feature type="compositionally biased region" description="Polar residues" evidence="6">
    <location>
        <begin position="876"/>
        <end position="885"/>
    </location>
</feature>
<name>A0AAV2HBH2_LYMST</name>
<dbReference type="PROSITE" id="PS50088">
    <property type="entry name" value="ANK_REPEAT"/>
    <property type="match status" value="4"/>
</dbReference>
<dbReference type="PANTHER" id="PTHR24153:SF8">
    <property type="entry name" value="FORKED, ISOFORM F"/>
    <property type="match status" value="1"/>
</dbReference>